<comment type="subcellular location">
    <subcellularLocation>
        <location evidence="1">Membrane</location>
        <topology evidence="1">Multi-pass membrane protein</topology>
    </subcellularLocation>
</comment>
<gene>
    <name evidence="7" type="ORF">A4R35_01030</name>
</gene>
<dbReference type="InterPro" id="IPR051784">
    <property type="entry name" value="Nod_factor_ABC_transporter"/>
</dbReference>
<protein>
    <recommendedName>
        <fullName evidence="6">ABC-2 type transporter transmembrane domain-containing protein</fullName>
    </recommendedName>
</protein>
<proteinExistence type="predicted"/>
<evidence type="ECO:0000259" key="6">
    <source>
        <dbReference type="Pfam" id="PF12698"/>
    </source>
</evidence>
<dbReference type="PANTHER" id="PTHR43229:SF2">
    <property type="entry name" value="NODULATION PROTEIN J"/>
    <property type="match status" value="1"/>
</dbReference>
<feature type="domain" description="ABC-2 type transporter transmembrane" evidence="6">
    <location>
        <begin position="5"/>
        <end position="118"/>
    </location>
</feature>
<feature type="transmembrane region" description="Helical" evidence="5">
    <location>
        <begin position="100"/>
        <end position="118"/>
    </location>
</feature>
<feature type="transmembrane region" description="Helical" evidence="5">
    <location>
        <begin position="64"/>
        <end position="88"/>
    </location>
</feature>
<keyword evidence="8" id="KW-1185">Reference proteome</keyword>
<evidence type="ECO:0000256" key="1">
    <source>
        <dbReference type="ARBA" id="ARBA00004141"/>
    </source>
</evidence>
<evidence type="ECO:0000256" key="3">
    <source>
        <dbReference type="ARBA" id="ARBA00022989"/>
    </source>
</evidence>
<organism evidence="7 8">
    <name type="scientific">Thermogemmatispora tikiterensis</name>
    <dbReference type="NCBI Taxonomy" id="1825093"/>
    <lineage>
        <taxon>Bacteria</taxon>
        <taxon>Bacillati</taxon>
        <taxon>Chloroflexota</taxon>
        <taxon>Ktedonobacteria</taxon>
        <taxon>Thermogemmatisporales</taxon>
        <taxon>Thermogemmatisporaceae</taxon>
        <taxon>Thermogemmatispora</taxon>
    </lineage>
</organism>
<sequence>MLHSFGASIASERGQRMNVLIRATPLPPSIYLLAKMVTALLSALVMLLVLCGFALAVGGVRLSAISWVTLIASLLLGVLPFILLGLAIGNLVNPAGATSVLNLSFFILAFASGVFVPLT</sequence>
<dbReference type="EMBL" id="MCIF01000002">
    <property type="protein sequence ID" value="RAQ94095.1"/>
    <property type="molecule type" value="Genomic_DNA"/>
</dbReference>
<dbReference type="Proteomes" id="UP000248706">
    <property type="component" value="Unassembled WGS sequence"/>
</dbReference>
<dbReference type="AlphaFoldDB" id="A0A328VII2"/>
<reference evidence="7 8" key="1">
    <citation type="submission" date="2016-08" db="EMBL/GenBank/DDBJ databases">
        <title>Analysis of Carbohydrate Active Enzymes in Thermogemmatispora T81 Reveals Carbohydrate Degradation Ability.</title>
        <authorList>
            <person name="Tomazini A."/>
            <person name="Lal S."/>
            <person name="Stott M."/>
            <person name="Henrissat B."/>
            <person name="Polikarpov I."/>
            <person name="Sparling R."/>
            <person name="Levin D.B."/>
        </authorList>
    </citation>
    <scope>NUCLEOTIDE SEQUENCE [LARGE SCALE GENOMIC DNA]</scope>
    <source>
        <strain evidence="7 8">T81</strain>
    </source>
</reference>
<evidence type="ECO:0000256" key="4">
    <source>
        <dbReference type="ARBA" id="ARBA00023136"/>
    </source>
</evidence>
<evidence type="ECO:0000256" key="5">
    <source>
        <dbReference type="SAM" id="Phobius"/>
    </source>
</evidence>
<dbReference type="InterPro" id="IPR013525">
    <property type="entry name" value="ABC2_TM"/>
</dbReference>
<comment type="caution">
    <text evidence="7">The sequence shown here is derived from an EMBL/GenBank/DDBJ whole genome shotgun (WGS) entry which is preliminary data.</text>
</comment>
<keyword evidence="4 5" id="KW-0472">Membrane</keyword>
<keyword evidence="2 5" id="KW-0812">Transmembrane</keyword>
<dbReference type="PANTHER" id="PTHR43229">
    <property type="entry name" value="NODULATION PROTEIN J"/>
    <property type="match status" value="1"/>
</dbReference>
<name>A0A328VII2_9CHLR</name>
<keyword evidence="3 5" id="KW-1133">Transmembrane helix</keyword>
<dbReference type="GO" id="GO:0016020">
    <property type="term" value="C:membrane"/>
    <property type="evidence" value="ECO:0007669"/>
    <property type="project" value="UniProtKB-SubCell"/>
</dbReference>
<feature type="transmembrane region" description="Helical" evidence="5">
    <location>
        <begin position="30"/>
        <end position="57"/>
    </location>
</feature>
<evidence type="ECO:0000313" key="7">
    <source>
        <dbReference type="EMBL" id="RAQ94095.1"/>
    </source>
</evidence>
<dbReference type="RefSeq" id="WP_112425720.1">
    <property type="nucleotide sequence ID" value="NZ_MCIF01000002.1"/>
</dbReference>
<dbReference type="OrthoDB" id="9786643at2"/>
<dbReference type="Pfam" id="PF12698">
    <property type="entry name" value="ABC2_membrane_3"/>
    <property type="match status" value="1"/>
</dbReference>
<evidence type="ECO:0000313" key="8">
    <source>
        <dbReference type="Proteomes" id="UP000248706"/>
    </source>
</evidence>
<accession>A0A328VII2</accession>
<dbReference type="GO" id="GO:0140359">
    <property type="term" value="F:ABC-type transporter activity"/>
    <property type="evidence" value="ECO:0007669"/>
    <property type="project" value="InterPro"/>
</dbReference>
<evidence type="ECO:0000256" key="2">
    <source>
        <dbReference type="ARBA" id="ARBA00022692"/>
    </source>
</evidence>